<reference evidence="2 3" key="3">
    <citation type="journal article" date="2008" name="Appl. Environ. Microbiol.">
        <title>Identification of mobile elements and pseudogenes in the Shewanella oneidensis MR-1 genome.</title>
        <authorList>
            <person name="Romine M.F."/>
            <person name="Carlson T.S."/>
            <person name="Norbeck A.D."/>
            <person name="McCue L.A."/>
            <person name="Lipton M.S."/>
        </authorList>
    </citation>
    <scope>NUCLEOTIDE SEQUENCE [LARGE SCALE GENOMIC DNA]</scope>
    <source>
        <strain evidence="3">ATCC 700550 / JCM 31522 / CIP 106686 / LMG 19005 / NCIMB 14063 / MR-1</strain>
    </source>
</reference>
<accession>K4PU28</accession>
<dbReference type="BioCyc" id="SONE211586:G1GMP-2768-MONOMER"/>
<dbReference type="PaxDb" id="211586-SO_4793"/>
<dbReference type="KEGG" id="son:SO_4793"/>
<reference evidence="2 3" key="4">
    <citation type="journal article" date="2011" name="BMC Genomics">
        <title>Genome-wide protein localization prediction strategies for gram negative bacteria.</title>
        <authorList>
            <person name="Romine M.F."/>
        </authorList>
    </citation>
    <scope>NUCLEOTIDE SEQUENCE [LARGE SCALE GENOMIC DNA]</scope>
    <source>
        <strain evidence="3">ATCC 700550 / JCM 31522 / CIP 106686 / LMG 19005 / NCIMB 14063 / MR-1</strain>
    </source>
</reference>
<protein>
    <submittedName>
        <fullName evidence="2">Lambda phage uncharacterized protein</fullName>
    </submittedName>
</protein>
<reference evidence="2 3" key="2">
    <citation type="journal article" date="2005" name="Proteomics">
        <title>Global detection and characterization of hypothetical proteins in Shewanella oneidensis MR-1 using LC-MS based proteomics.</title>
        <authorList>
            <person name="Elias D.A."/>
            <person name="Monroe M.E."/>
            <person name="Marshall M.J."/>
            <person name="Romine M.F."/>
            <person name="Belieav A.S."/>
            <person name="Fredrickson J.K."/>
            <person name="Anderson G.A."/>
            <person name="Smith R.D."/>
            <person name="Lipton M.S."/>
        </authorList>
    </citation>
    <scope>NUCLEOTIDE SEQUENCE [LARGE SCALE GENOMIC DNA]</scope>
    <source>
        <strain evidence="3">ATCC 700550 / JCM 31522 / CIP 106686 / LMG 19005 / NCIMB 14063 / MR-1</strain>
    </source>
</reference>
<dbReference type="AlphaFoldDB" id="K4PU28"/>
<reference evidence="2 3" key="1">
    <citation type="journal article" date="2002" name="Nat. Biotechnol.">
        <title>Genome sequence of the dissimilatory metal ion-reducing bacterium Shewanella oneidensis.</title>
        <authorList>
            <person name="Heidelberg J.F."/>
            <person name="Paulsen I.T."/>
            <person name="Nelson K.E."/>
            <person name="Gaidos E.J."/>
            <person name="Nelson W.C."/>
            <person name="Read T.D."/>
            <person name="Eisen J.A."/>
            <person name="Seshadri R."/>
            <person name="Ward N."/>
            <person name="Methe B."/>
            <person name="Clayton R.A."/>
            <person name="Meyer T."/>
            <person name="Tsapin A."/>
            <person name="Scott J."/>
            <person name="Beanan M."/>
            <person name="Brinkac L."/>
            <person name="Daugherty S."/>
            <person name="DeBoy R.T."/>
            <person name="Dodson R.J."/>
            <person name="Durkin A.S."/>
            <person name="Haft D.H."/>
            <person name="Kolonay J.F."/>
            <person name="Madupu R."/>
            <person name="Peterson J.D."/>
            <person name="Umayam L.A."/>
            <person name="White O."/>
            <person name="Wolf A.M."/>
            <person name="Vamathevan J."/>
            <person name="Weidman J."/>
            <person name="Impraim M."/>
            <person name="Lee K."/>
            <person name="Berry K."/>
            <person name="Lee C."/>
            <person name="Mueller J."/>
            <person name="Khouri H."/>
            <person name="Gill J."/>
            <person name="Utterback T.R."/>
            <person name="McDonald L.A."/>
            <person name="Feldblyum T.V."/>
            <person name="Smith H.O."/>
            <person name="Venter J.C."/>
            <person name="Nealson K.H."/>
            <person name="Fraser C.M."/>
        </authorList>
    </citation>
    <scope>NUCLEOTIDE SEQUENCE [LARGE SCALE GENOMIC DNA]</scope>
    <source>
        <strain evidence="3">ATCC 700550 / JCM 31522 / CIP 106686 / LMG 19005 / NCIMB 14063 / MR-1</strain>
    </source>
</reference>
<gene>
    <name evidence="2" type="ordered locus">SO_4793</name>
</gene>
<evidence type="ECO:0000256" key="1">
    <source>
        <dbReference type="SAM" id="MobiDB-lite"/>
    </source>
</evidence>
<sequence>MKKNILAIAASMIMAGQAPSFYMQNEVRQTLAYRSTKRKISGKPATKGKRHASLKSRANRRK</sequence>
<dbReference type="EMBL" id="AE014299">
    <property type="protein sequence ID" value="AFV73564.1"/>
    <property type="molecule type" value="Genomic_DNA"/>
</dbReference>
<proteinExistence type="predicted"/>
<dbReference type="RefSeq" id="WP_011072898.1">
    <property type="nucleotide sequence ID" value="NC_004347.2"/>
</dbReference>
<name>K4PU28_SHEON</name>
<dbReference type="Proteomes" id="UP000008186">
    <property type="component" value="Chromosome"/>
</dbReference>
<organism evidence="2 3">
    <name type="scientific">Shewanella oneidensis (strain ATCC 700550 / JCM 31522 / CIP 106686 / LMG 19005 / NCIMB 14063 / MR-1)</name>
    <dbReference type="NCBI Taxonomy" id="211586"/>
    <lineage>
        <taxon>Bacteria</taxon>
        <taxon>Pseudomonadati</taxon>
        <taxon>Pseudomonadota</taxon>
        <taxon>Gammaproteobacteria</taxon>
        <taxon>Alteromonadales</taxon>
        <taxon>Shewanellaceae</taxon>
        <taxon>Shewanella</taxon>
    </lineage>
</organism>
<dbReference type="HOGENOM" id="CLU_2901764_0_0_6"/>
<feature type="region of interest" description="Disordered" evidence="1">
    <location>
        <begin position="33"/>
        <end position="62"/>
    </location>
</feature>
<keyword evidence="3" id="KW-1185">Reference proteome</keyword>
<feature type="compositionally biased region" description="Basic residues" evidence="1">
    <location>
        <begin position="35"/>
        <end position="62"/>
    </location>
</feature>
<evidence type="ECO:0000313" key="2">
    <source>
        <dbReference type="EMBL" id="AFV73564.1"/>
    </source>
</evidence>
<evidence type="ECO:0000313" key="3">
    <source>
        <dbReference type="Proteomes" id="UP000008186"/>
    </source>
</evidence>